<proteinExistence type="predicted"/>
<dbReference type="AlphaFoldDB" id="A0A3R6BI03"/>
<evidence type="ECO:0000313" key="4">
    <source>
        <dbReference type="Proteomes" id="UP000285236"/>
    </source>
</evidence>
<gene>
    <name evidence="2" type="ORF">DW192_00920</name>
    <name evidence="1" type="ORF">DWW35_01180</name>
</gene>
<dbReference type="EMBL" id="QRKB01000001">
    <property type="protein sequence ID" value="RHH85322.1"/>
    <property type="molecule type" value="Genomic_DNA"/>
</dbReference>
<protein>
    <submittedName>
        <fullName evidence="2">Uncharacterized protein</fullName>
    </submittedName>
</protein>
<evidence type="ECO:0000313" key="2">
    <source>
        <dbReference type="EMBL" id="RHH85322.1"/>
    </source>
</evidence>
<dbReference type="RefSeq" id="WP_118078850.1">
    <property type="nucleotide sequence ID" value="NZ_JAQEAK010000021.1"/>
</dbReference>
<dbReference type="Proteomes" id="UP000285236">
    <property type="component" value="Unassembled WGS sequence"/>
</dbReference>
<name>A0A3R6BI03_9BACT</name>
<comment type="caution">
    <text evidence="2">The sequence shown here is derived from an EMBL/GenBank/DDBJ whole genome shotgun (WGS) entry which is preliminary data.</text>
</comment>
<evidence type="ECO:0000313" key="3">
    <source>
        <dbReference type="Proteomes" id="UP000284548"/>
    </source>
</evidence>
<dbReference type="EMBL" id="QRYP01000002">
    <property type="protein sequence ID" value="RGV00650.1"/>
    <property type="molecule type" value="Genomic_DNA"/>
</dbReference>
<evidence type="ECO:0000313" key="1">
    <source>
        <dbReference type="EMBL" id="RGV00650.1"/>
    </source>
</evidence>
<dbReference type="Proteomes" id="UP000284548">
    <property type="component" value="Unassembled WGS sequence"/>
</dbReference>
<organism evidence="2 3">
    <name type="scientific">Segatella copri</name>
    <dbReference type="NCBI Taxonomy" id="165179"/>
    <lineage>
        <taxon>Bacteria</taxon>
        <taxon>Pseudomonadati</taxon>
        <taxon>Bacteroidota</taxon>
        <taxon>Bacteroidia</taxon>
        <taxon>Bacteroidales</taxon>
        <taxon>Prevotellaceae</taxon>
        <taxon>Segatella</taxon>
    </lineage>
</organism>
<accession>A0A3R6BI03</accession>
<sequence length="129" mass="14968">MAQKYIEDDFVMTRTEPNNFTPNGVVCKFVDYEAIDKVLIRSINGIDGFIVEKGQFVPIPLTPSILEKNGWEHKDDIYFKEFPHRKLVIMDENAYIINECCSMFLCPVKFVPQLQHLLFGLGLNHKMEV</sequence>
<reference evidence="3 4" key="1">
    <citation type="submission" date="2018-08" db="EMBL/GenBank/DDBJ databases">
        <title>A genome reference for cultivated species of the human gut microbiota.</title>
        <authorList>
            <person name="Zou Y."/>
            <person name="Xue W."/>
            <person name="Luo G."/>
        </authorList>
    </citation>
    <scope>NUCLEOTIDE SEQUENCE [LARGE SCALE GENOMIC DNA]</scope>
    <source>
        <strain evidence="1 4">AF15-25</strain>
        <strain evidence="2 3">AM16-54</strain>
    </source>
</reference>